<evidence type="ECO:0000259" key="3">
    <source>
        <dbReference type="Pfam" id="PF16861"/>
    </source>
</evidence>
<dbReference type="STRING" id="1379870.SD10_02550"/>
<dbReference type="EMBL" id="CP010429">
    <property type="protein sequence ID" value="AKD53950.1"/>
    <property type="molecule type" value="Genomic_DNA"/>
</dbReference>
<dbReference type="AlphaFoldDB" id="A0A0E3ZTB9"/>
<dbReference type="CDD" id="cd24098">
    <property type="entry name" value="ASKHA_NBD_TobZ_N"/>
    <property type="match status" value="1"/>
</dbReference>
<dbReference type="RefSeq" id="WP_046375545.1">
    <property type="nucleotide sequence ID" value="NZ_CP010429.1"/>
</dbReference>
<evidence type="ECO:0000313" key="5">
    <source>
        <dbReference type="Proteomes" id="UP000033054"/>
    </source>
</evidence>
<dbReference type="Gene3D" id="3.30.420.40">
    <property type="match status" value="2"/>
</dbReference>
<dbReference type="OrthoDB" id="9780777at2"/>
<organism evidence="4 5">
    <name type="scientific">Spirosoma radiotolerans</name>
    <dbReference type="NCBI Taxonomy" id="1379870"/>
    <lineage>
        <taxon>Bacteria</taxon>
        <taxon>Pseudomonadati</taxon>
        <taxon>Bacteroidota</taxon>
        <taxon>Cytophagia</taxon>
        <taxon>Cytophagales</taxon>
        <taxon>Cytophagaceae</taxon>
        <taxon>Spirosoma</taxon>
    </lineage>
</organism>
<dbReference type="Pfam" id="PF16861">
    <property type="entry name" value="Carbam_trans_C"/>
    <property type="match status" value="1"/>
</dbReference>
<evidence type="ECO:0000256" key="1">
    <source>
        <dbReference type="ARBA" id="ARBA00006129"/>
    </source>
</evidence>
<proteinExistence type="inferred from homology"/>
<reference evidence="4 5" key="1">
    <citation type="journal article" date="2014" name="Curr. Microbiol.">
        <title>Spirosoma radiotolerans sp. nov., a gamma-radiation-resistant bacterium isolated from gamma ray-irradiated soil.</title>
        <authorList>
            <person name="Lee J.J."/>
            <person name="Srinivasan S."/>
            <person name="Lim S."/>
            <person name="Joe M."/>
            <person name="Im S."/>
            <person name="Bae S.I."/>
            <person name="Park K.R."/>
            <person name="Han J.H."/>
            <person name="Park S.H."/>
            <person name="Joo B.M."/>
            <person name="Park S.J."/>
            <person name="Kim M.K."/>
        </authorList>
    </citation>
    <scope>NUCLEOTIDE SEQUENCE [LARGE SCALE GENOMIC DNA]</scope>
    <source>
        <strain evidence="4 5">DG5A</strain>
    </source>
</reference>
<dbReference type="InterPro" id="IPR031730">
    <property type="entry name" value="Carbam_trans_C"/>
</dbReference>
<dbReference type="Proteomes" id="UP000033054">
    <property type="component" value="Chromosome"/>
</dbReference>
<dbReference type="Gene3D" id="3.90.870.20">
    <property type="entry name" value="Carbamoyltransferase, C-terminal domain"/>
    <property type="match status" value="1"/>
</dbReference>
<dbReference type="InterPro" id="IPR003696">
    <property type="entry name" value="Carbtransf_dom"/>
</dbReference>
<name>A0A0E3ZTB9_9BACT</name>
<dbReference type="PATRIC" id="fig|1379870.5.peg.566"/>
<feature type="domain" description="Carbamoyltransferase" evidence="2">
    <location>
        <begin position="3"/>
        <end position="353"/>
    </location>
</feature>
<dbReference type="GO" id="GO:0003824">
    <property type="term" value="F:catalytic activity"/>
    <property type="evidence" value="ECO:0007669"/>
    <property type="project" value="InterPro"/>
</dbReference>
<evidence type="ECO:0008006" key="6">
    <source>
        <dbReference type="Google" id="ProtNLM"/>
    </source>
</evidence>
<dbReference type="InterPro" id="IPR038152">
    <property type="entry name" value="Carbam_trans_C_sf"/>
</dbReference>
<evidence type="ECO:0000313" key="4">
    <source>
        <dbReference type="EMBL" id="AKD53950.1"/>
    </source>
</evidence>
<dbReference type="SUPFAM" id="SSF53067">
    <property type="entry name" value="Actin-like ATPase domain"/>
    <property type="match status" value="1"/>
</dbReference>
<gene>
    <name evidence="4" type="ORF">SD10_02550</name>
</gene>
<keyword evidence="5" id="KW-1185">Reference proteome</keyword>
<accession>A0A0E3ZTB9</accession>
<dbReference type="InterPro" id="IPR051338">
    <property type="entry name" value="NodU/CmcH_Carbamoyltrnsfr"/>
</dbReference>
<dbReference type="HOGENOM" id="CLU_014411_2_0_10"/>
<dbReference type="Pfam" id="PF02543">
    <property type="entry name" value="Carbam_trans_N"/>
    <property type="match status" value="1"/>
</dbReference>
<dbReference type="KEGG" id="srd:SD10_02550"/>
<protein>
    <recommendedName>
        <fullName evidence="6">Carbamoyltransferase</fullName>
    </recommendedName>
</protein>
<feature type="domain" description="Carbamoyltransferase C-terminal" evidence="3">
    <location>
        <begin position="412"/>
        <end position="601"/>
    </location>
</feature>
<comment type="similarity">
    <text evidence="1">Belongs to the NodU/CmcH family.</text>
</comment>
<sequence>MTILGISAFYHDSAAAIIEDGRIIAAAQEERFTRKKHDPGFPAEAIKYCLQYSGADLNKLDAIVFYDKPLLKFERLLETYYAFAPQGLRSFLMSIPVWLKEKLFLKRLIRQELEKLGYDPSRKVKLLFPEHHLSHGASAFYPSPYERAAILTIDGVGEWATASIGLGEGKNISILKEMRFPHSLGLLYSAFTYFLGFRVNSGEYKLMGLAPYGDPNSPDVARYMAIIKDKLADLKPDGSVWLNQEYFDYATGLKMVNEAKWAELFGFPKRQPEDELLPQHCNLGLAIQYLTEEVVLNMGKEAKRLTNADALVLAGGVALNCVSNGKLQASGLFKDIFIQPAAGDAGGALGAALAAYHIYFGKERIVTTERDAMRGSYLGPTFSDLDVELMAKKYKAVATHYTNFSDLTQDAAKLLAEGNVLGWVQGQMEFGPRALGGRSILGDPRNAEMQKKLNLKIKYRESFRPFAPSVLAEDCAEYFDYDGISPYMLLVHPVAQKRRTPVPADYASFPLREKLYYQRSDLPSITHIDYSARIQTVHKDTNPRYYELIDSFKKLTGYGVIVNTSFNVRGEPIVCTPDDAYRCFMRTEMDYLAVGNYLFDKRKQPEWQEKDNWKEEFVLD</sequence>
<evidence type="ECO:0000259" key="2">
    <source>
        <dbReference type="Pfam" id="PF02543"/>
    </source>
</evidence>
<dbReference type="PANTHER" id="PTHR34847:SF1">
    <property type="entry name" value="NODULATION PROTEIN U"/>
    <property type="match status" value="1"/>
</dbReference>
<dbReference type="PANTHER" id="PTHR34847">
    <property type="entry name" value="NODULATION PROTEIN U"/>
    <property type="match status" value="1"/>
</dbReference>
<dbReference type="InterPro" id="IPR043129">
    <property type="entry name" value="ATPase_NBD"/>
</dbReference>